<keyword evidence="5" id="KW-1185">Reference proteome</keyword>
<dbReference type="SUPFAM" id="SSF53335">
    <property type="entry name" value="S-adenosyl-L-methionine-dependent methyltransferases"/>
    <property type="match status" value="1"/>
</dbReference>
<dbReference type="Proteomes" id="UP000317839">
    <property type="component" value="Unassembled WGS sequence"/>
</dbReference>
<sequence>MNIEKARFNMIEQQVKPWKVFDERLLGAMATIPREKFVPESHRSVAYADTHIPLGHNQSMLAPREIARMIQALGLTGEEKVLEIGCGSGYSSALLAKLSKKVYSVDIIGDFVSDTRKRLKKLAFSNVEIEEVDAADGWMAQAPYDAIIMTSMLNKWPDSMIKGLTSEGRIVGILGSPENQHVVLGYFDEHSSWQQEELFPVQATPMINAELPNTFEF</sequence>
<protein>
    <recommendedName>
        <fullName evidence="2">Protein-L-isoaspartate O-methyltransferase</fullName>
    </recommendedName>
    <alternativeName>
        <fullName evidence="3">Protein L-isoaspartyl methyltransferase</fullName>
    </alternativeName>
</protein>
<organism evidence="4 5">
    <name type="scientific">Aliikangiella marina</name>
    <dbReference type="NCBI Taxonomy" id="1712262"/>
    <lineage>
        <taxon>Bacteria</taxon>
        <taxon>Pseudomonadati</taxon>
        <taxon>Pseudomonadota</taxon>
        <taxon>Gammaproteobacteria</taxon>
        <taxon>Oceanospirillales</taxon>
        <taxon>Pleioneaceae</taxon>
        <taxon>Aliikangiella</taxon>
    </lineage>
</organism>
<dbReference type="GO" id="GO:0005737">
    <property type="term" value="C:cytoplasm"/>
    <property type="evidence" value="ECO:0007669"/>
    <property type="project" value="TreeGrafter"/>
</dbReference>
<dbReference type="Pfam" id="PF01135">
    <property type="entry name" value="PCMT"/>
    <property type="match status" value="1"/>
</dbReference>
<dbReference type="InterPro" id="IPR029063">
    <property type="entry name" value="SAM-dependent_MTases_sf"/>
</dbReference>
<dbReference type="CDD" id="cd02440">
    <property type="entry name" value="AdoMet_MTases"/>
    <property type="match status" value="1"/>
</dbReference>
<keyword evidence="4" id="KW-0489">Methyltransferase</keyword>
<dbReference type="GO" id="GO:0032259">
    <property type="term" value="P:methylation"/>
    <property type="evidence" value="ECO:0007669"/>
    <property type="project" value="UniProtKB-KW"/>
</dbReference>
<comment type="caution">
    <text evidence="4">The sequence shown here is derived from an EMBL/GenBank/DDBJ whole genome shotgun (WGS) entry which is preliminary data.</text>
</comment>
<dbReference type="GO" id="GO:0004719">
    <property type="term" value="F:protein-L-isoaspartate (D-aspartate) O-methyltransferase activity"/>
    <property type="evidence" value="ECO:0007669"/>
    <property type="project" value="InterPro"/>
</dbReference>
<dbReference type="InterPro" id="IPR000682">
    <property type="entry name" value="PCMT"/>
</dbReference>
<name>A0A545T750_9GAMM</name>
<dbReference type="AlphaFoldDB" id="A0A545T750"/>
<evidence type="ECO:0000256" key="1">
    <source>
        <dbReference type="ARBA" id="ARBA00005369"/>
    </source>
</evidence>
<dbReference type="OrthoDB" id="9810066at2"/>
<dbReference type="EMBL" id="VIKR01000004">
    <property type="protein sequence ID" value="TQV73051.1"/>
    <property type="molecule type" value="Genomic_DNA"/>
</dbReference>
<reference evidence="4 5" key="1">
    <citation type="submission" date="2019-06" db="EMBL/GenBank/DDBJ databases">
        <title>Draft genome of Aliikangiella marina GYP-15.</title>
        <authorList>
            <person name="Wang G."/>
        </authorList>
    </citation>
    <scope>NUCLEOTIDE SEQUENCE [LARGE SCALE GENOMIC DNA]</scope>
    <source>
        <strain evidence="4 5">GYP-15</strain>
    </source>
</reference>
<gene>
    <name evidence="4" type="ORF">FLL45_16455</name>
</gene>
<evidence type="ECO:0000313" key="5">
    <source>
        <dbReference type="Proteomes" id="UP000317839"/>
    </source>
</evidence>
<dbReference type="RefSeq" id="WP_142943189.1">
    <property type="nucleotide sequence ID" value="NZ_VIKR01000004.1"/>
</dbReference>
<evidence type="ECO:0000256" key="2">
    <source>
        <dbReference type="ARBA" id="ARBA00013346"/>
    </source>
</evidence>
<comment type="similarity">
    <text evidence="1">Belongs to the methyltransferase superfamily. L-isoaspartyl/D-aspartyl protein methyltransferase family.</text>
</comment>
<dbReference type="PANTHER" id="PTHR11579">
    <property type="entry name" value="PROTEIN-L-ISOASPARTATE O-METHYLTRANSFERASE"/>
    <property type="match status" value="1"/>
</dbReference>
<dbReference type="PANTHER" id="PTHR11579:SF18">
    <property type="entry name" value="PROTEIN-L-ISOASPARTATE O-METHYLTRANSFERASE"/>
    <property type="match status" value="1"/>
</dbReference>
<keyword evidence="4" id="KW-0808">Transferase</keyword>
<dbReference type="Gene3D" id="3.40.50.150">
    <property type="entry name" value="Vaccinia Virus protein VP39"/>
    <property type="match status" value="1"/>
</dbReference>
<evidence type="ECO:0000256" key="3">
    <source>
        <dbReference type="ARBA" id="ARBA00030757"/>
    </source>
</evidence>
<evidence type="ECO:0000313" key="4">
    <source>
        <dbReference type="EMBL" id="TQV73051.1"/>
    </source>
</evidence>
<proteinExistence type="inferred from homology"/>
<accession>A0A545T750</accession>